<dbReference type="AlphaFoldDB" id="A0A9W6TVJ0"/>
<gene>
    <name evidence="1" type="ORF">Plil01_000840100</name>
</gene>
<proteinExistence type="predicted"/>
<organism evidence="1 2">
    <name type="scientific">Phytophthora lilii</name>
    <dbReference type="NCBI Taxonomy" id="2077276"/>
    <lineage>
        <taxon>Eukaryota</taxon>
        <taxon>Sar</taxon>
        <taxon>Stramenopiles</taxon>
        <taxon>Oomycota</taxon>
        <taxon>Peronosporomycetes</taxon>
        <taxon>Peronosporales</taxon>
        <taxon>Peronosporaceae</taxon>
        <taxon>Phytophthora</taxon>
    </lineage>
</organism>
<name>A0A9W6TVJ0_9STRA</name>
<reference evidence="1" key="1">
    <citation type="submission" date="2023-04" db="EMBL/GenBank/DDBJ databases">
        <title>Phytophthora lilii NBRC 32176.</title>
        <authorList>
            <person name="Ichikawa N."/>
            <person name="Sato H."/>
            <person name="Tonouchi N."/>
        </authorList>
    </citation>
    <scope>NUCLEOTIDE SEQUENCE</scope>
    <source>
        <strain evidence="1">NBRC 32176</strain>
    </source>
</reference>
<keyword evidence="2" id="KW-1185">Reference proteome</keyword>
<dbReference type="Proteomes" id="UP001165083">
    <property type="component" value="Unassembled WGS sequence"/>
</dbReference>
<sequence>MSRRPDFMHEENMNLAAISNQQDIQQRIDWDITSLMKEAVSRYKEDAFTASLMIELSKANKDNRDKQVIRNLQRYSLVKGKIFIRLQVTIDHD</sequence>
<comment type="caution">
    <text evidence="1">The sequence shown here is derived from an EMBL/GenBank/DDBJ whole genome shotgun (WGS) entry which is preliminary data.</text>
</comment>
<dbReference type="EMBL" id="BSXW01000404">
    <property type="protein sequence ID" value="GMF21311.1"/>
    <property type="molecule type" value="Genomic_DNA"/>
</dbReference>
<evidence type="ECO:0000313" key="2">
    <source>
        <dbReference type="Proteomes" id="UP001165083"/>
    </source>
</evidence>
<accession>A0A9W6TVJ0</accession>
<evidence type="ECO:0000313" key="1">
    <source>
        <dbReference type="EMBL" id="GMF21311.1"/>
    </source>
</evidence>
<protein>
    <submittedName>
        <fullName evidence="1">Unnamed protein product</fullName>
    </submittedName>
</protein>